<dbReference type="Pfam" id="PF09743">
    <property type="entry name" value="E3_UFM1_ligase"/>
    <property type="match status" value="1"/>
</dbReference>
<dbReference type="PANTHER" id="PTHR31057">
    <property type="entry name" value="E3 UFM1-PROTEIN LIGASE 1"/>
    <property type="match status" value="1"/>
</dbReference>
<gene>
    <name evidence="7" type="ORF">P43SY_001574</name>
</gene>
<evidence type="ECO:0000313" key="8">
    <source>
        <dbReference type="Proteomes" id="UP001209570"/>
    </source>
</evidence>
<dbReference type="AlphaFoldDB" id="A0AAD5MD75"/>
<organism evidence="7 8">
    <name type="scientific">Pythium insidiosum</name>
    <name type="common">Pythiosis disease agent</name>
    <dbReference type="NCBI Taxonomy" id="114742"/>
    <lineage>
        <taxon>Eukaryota</taxon>
        <taxon>Sar</taxon>
        <taxon>Stramenopiles</taxon>
        <taxon>Oomycota</taxon>
        <taxon>Peronosporomycetes</taxon>
        <taxon>Pythiales</taxon>
        <taxon>Pythiaceae</taxon>
        <taxon>Pythium</taxon>
    </lineage>
</organism>
<protein>
    <recommendedName>
        <fullName evidence="9">E3 UFM1-protein ligase 1</fullName>
    </recommendedName>
</protein>
<evidence type="ECO:0000313" key="7">
    <source>
        <dbReference type="EMBL" id="KAJ0403466.1"/>
    </source>
</evidence>
<comment type="similarity">
    <text evidence="1">Belongs to the UFL1 family.</text>
</comment>
<dbReference type="InterPro" id="IPR056579">
    <property type="entry name" value="Ufl1_N"/>
</dbReference>
<evidence type="ECO:0008006" key="9">
    <source>
        <dbReference type="Google" id="ProtNLM"/>
    </source>
</evidence>
<dbReference type="InterPro" id="IPR056580">
    <property type="entry name" value="Ufl1_dom"/>
</dbReference>
<sequence length="832" mass="91283">MDEIALLQAQLAAVQQQESALKLSDHNVIDLLAKLQQLGKIQVVHTLTGKQILTPRQIEREVEDHATLNAGRITLAELQALVGVDRSYVERAVAQLARQSRQHATSFMVVNNGEELVTNWYLDAIMEDTNTLLQESGTMSVGELAQQYGFAVEFMRDVVSSRLGSILRAQERGNVLYTDSFVESQKAQIRGVFAAITRPTFLAEVVRAYRFEERVVEEYVGELLQRRVLLGALRGREYVPFVFMEAQRESMYSFFHQNGYLEHSRASQLQVARPFEFLKKRFPDAVALKDVVVSHALQLQVEGSIEVAVHDASVVDVSTVLPSAIHAGDIGLLVSKSAAVARGSGDAIQLMDKYVVSKAFLAQCHDVLKRDAAARALKAAAQQQPQSSLQTNSKRHDVGDEKDEDDEDDGGKQRGKKAKKGGKTAAEEVSSGKGKQRGKAVGKSEPKGKGKRGKNARDDDDEDVDDSNAARSKRGNAPAAISITPTRDALVELLTASFSQIEDDEELLDALADHLENDVDQIYSSALAAALSSVMRGDAASLREMRKRFEDRFDELFALLGVLEKGYYKLEMQIDAKNAAAMEQLKKAEVHLLETTGIEIASLVTSFVAASQNLEMEGVPTFETAPSPATKDSTDDDVSTSNNSGPAVMTELSEDNKKILEKNLSPSTASAVVRLWTFATAGRRSLGDFTAHIPTLAQALSMPLRKTDRKKERQIVFAYRHHVIGALENVSDENYVETAALLMQLFFQQNTTLPSSLPRDDLEVVIMVFNAFKNAIPADAASRIEELLQVCQILVDGVVDDDASARWRDLVEVVRALVVAKDLNAALNAGTS</sequence>
<keyword evidence="3" id="KW-0833">Ubl conjugation pathway</keyword>
<feature type="compositionally biased region" description="Low complexity" evidence="4">
    <location>
        <begin position="378"/>
        <end position="390"/>
    </location>
</feature>
<dbReference type="Pfam" id="PF23659">
    <property type="entry name" value="UFL1"/>
    <property type="match status" value="1"/>
</dbReference>
<evidence type="ECO:0000256" key="3">
    <source>
        <dbReference type="ARBA" id="ARBA00022786"/>
    </source>
</evidence>
<dbReference type="GO" id="GO:0032434">
    <property type="term" value="P:regulation of proteasomal ubiquitin-dependent protein catabolic process"/>
    <property type="evidence" value="ECO:0007669"/>
    <property type="project" value="TreeGrafter"/>
</dbReference>
<evidence type="ECO:0000259" key="6">
    <source>
        <dbReference type="Pfam" id="PF23659"/>
    </source>
</evidence>
<evidence type="ECO:0000256" key="1">
    <source>
        <dbReference type="ARBA" id="ARBA00010789"/>
    </source>
</evidence>
<dbReference type="EMBL" id="JAKCXM010000081">
    <property type="protein sequence ID" value="KAJ0403466.1"/>
    <property type="molecule type" value="Genomic_DNA"/>
</dbReference>
<name>A0AAD5MD75_PYTIN</name>
<feature type="region of interest" description="Disordered" evidence="4">
    <location>
        <begin position="378"/>
        <end position="481"/>
    </location>
</feature>
<reference evidence="7" key="1">
    <citation type="submission" date="2021-12" db="EMBL/GenBank/DDBJ databases">
        <title>Prjna785345.</title>
        <authorList>
            <person name="Rujirawat T."/>
            <person name="Krajaejun T."/>
        </authorList>
    </citation>
    <scope>NUCLEOTIDE SEQUENCE</scope>
    <source>
        <strain evidence="7">Pi057C3</strain>
    </source>
</reference>
<feature type="compositionally biased region" description="Basic residues" evidence="4">
    <location>
        <begin position="413"/>
        <end position="422"/>
    </location>
</feature>
<evidence type="ECO:0000259" key="5">
    <source>
        <dbReference type="Pfam" id="PF09743"/>
    </source>
</evidence>
<dbReference type="GO" id="GO:0005789">
    <property type="term" value="C:endoplasmic reticulum membrane"/>
    <property type="evidence" value="ECO:0007669"/>
    <property type="project" value="TreeGrafter"/>
</dbReference>
<feature type="region of interest" description="Disordered" evidence="4">
    <location>
        <begin position="621"/>
        <end position="648"/>
    </location>
</feature>
<dbReference type="Pfam" id="PF25870">
    <property type="entry name" value="WHD_UFL1_5th"/>
    <property type="match status" value="1"/>
</dbReference>
<keyword evidence="2" id="KW-0808">Transferase</keyword>
<accession>A0AAD5MD75</accession>
<feature type="domain" description="E3 UFM1-protein ligase 1-like" evidence="6">
    <location>
        <begin position="547"/>
        <end position="706"/>
    </location>
</feature>
<proteinExistence type="inferred from homology"/>
<dbReference type="GO" id="GO:0061666">
    <property type="term" value="F:UFM1 ligase activity"/>
    <property type="evidence" value="ECO:0007669"/>
    <property type="project" value="InterPro"/>
</dbReference>
<feature type="domain" description="E3 UFM1-protein ligase 1-like N-terminal" evidence="5">
    <location>
        <begin position="3"/>
        <end position="277"/>
    </location>
</feature>
<evidence type="ECO:0000256" key="2">
    <source>
        <dbReference type="ARBA" id="ARBA00022679"/>
    </source>
</evidence>
<comment type="caution">
    <text evidence="7">The sequence shown here is derived from an EMBL/GenBank/DDBJ whole genome shotgun (WGS) entry which is preliminary data.</text>
</comment>
<feature type="compositionally biased region" description="Acidic residues" evidence="4">
    <location>
        <begin position="400"/>
        <end position="409"/>
    </location>
</feature>
<dbReference type="PANTHER" id="PTHR31057:SF0">
    <property type="entry name" value="E3 UFM1-PROTEIN LIGASE 1"/>
    <property type="match status" value="1"/>
</dbReference>
<keyword evidence="8" id="KW-1185">Reference proteome</keyword>
<dbReference type="InterPro" id="IPR018611">
    <property type="entry name" value="Ufl1"/>
</dbReference>
<dbReference type="GO" id="GO:1990592">
    <property type="term" value="P:protein K69-linked ufmylation"/>
    <property type="evidence" value="ECO:0007669"/>
    <property type="project" value="TreeGrafter"/>
</dbReference>
<dbReference type="GO" id="GO:0034976">
    <property type="term" value="P:response to endoplasmic reticulum stress"/>
    <property type="evidence" value="ECO:0007669"/>
    <property type="project" value="TreeGrafter"/>
</dbReference>
<dbReference type="Proteomes" id="UP001209570">
    <property type="component" value="Unassembled WGS sequence"/>
</dbReference>
<evidence type="ECO:0000256" key="4">
    <source>
        <dbReference type="SAM" id="MobiDB-lite"/>
    </source>
</evidence>